<name>A0A1E7Z9T3_9ALTE</name>
<evidence type="ECO:0000256" key="2">
    <source>
        <dbReference type="ARBA" id="ARBA00022490"/>
    </source>
</evidence>
<dbReference type="SMART" id="SM00448">
    <property type="entry name" value="REC"/>
    <property type="match status" value="1"/>
</dbReference>
<feature type="domain" description="Response regulatory" evidence="11">
    <location>
        <begin position="4"/>
        <end position="120"/>
    </location>
</feature>
<dbReference type="PIRSF" id="PIRSF006171">
    <property type="entry name" value="RR_citrat_malat"/>
    <property type="match status" value="1"/>
</dbReference>
<dbReference type="RefSeq" id="WP_070125931.1">
    <property type="nucleotide sequence ID" value="NZ_MDHN01000029.1"/>
</dbReference>
<dbReference type="PANTHER" id="PTHR45526:SF1">
    <property type="entry name" value="TRANSCRIPTIONAL REGULATORY PROTEIN DCUR-RELATED"/>
    <property type="match status" value="1"/>
</dbReference>
<dbReference type="Proteomes" id="UP000175691">
    <property type="component" value="Unassembled WGS sequence"/>
</dbReference>
<dbReference type="EMBL" id="MDHN01000029">
    <property type="protein sequence ID" value="OFC70288.1"/>
    <property type="molecule type" value="Genomic_DNA"/>
</dbReference>
<dbReference type="InterPro" id="IPR001789">
    <property type="entry name" value="Sig_transdc_resp-reg_receiver"/>
</dbReference>
<evidence type="ECO:0000313" key="13">
    <source>
        <dbReference type="Proteomes" id="UP000175691"/>
    </source>
</evidence>
<comment type="subcellular location">
    <subcellularLocation>
        <location evidence="1 9">Cytoplasm</location>
    </subcellularLocation>
</comment>
<evidence type="ECO:0000256" key="5">
    <source>
        <dbReference type="ARBA" id="ARBA00023015"/>
    </source>
</evidence>
<keyword evidence="3 10" id="KW-0597">Phosphoprotein</keyword>
<dbReference type="InterPro" id="IPR024187">
    <property type="entry name" value="Sig_transdc_resp-reg_cit/mal"/>
</dbReference>
<evidence type="ECO:0000256" key="8">
    <source>
        <dbReference type="ARBA" id="ARBA00023163"/>
    </source>
</evidence>
<dbReference type="OrthoDB" id="9796655at2"/>
<dbReference type="InterPro" id="IPR048714">
    <property type="entry name" value="DpiA-like_HTH"/>
</dbReference>
<keyword evidence="13" id="KW-1185">Reference proteome</keyword>
<evidence type="ECO:0000256" key="7">
    <source>
        <dbReference type="ARBA" id="ARBA00023159"/>
    </source>
</evidence>
<dbReference type="PROSITE" id="PS50110">
    <property type="entry name" value="RESPONSE_REGULATORY"/>
    <property type="match status" value="1"/>
</dbReference>
<keyword evidence="2 9" id="KW-0963">Cytoplasm</keyword>
<comment type="caution">
    <text evidence="12">The sequence shown here is derived from an EMBL/GenBank/DDBJ whole genome shotgun (WGS) entry which is preliminary data.</text>
</comment>
<evidence type="ECO:0000256" key="1">
    <source>
        <dbReference type="ARBA" id="ARBA00004496"/>
    </source>
</evidence>
<dbReference type="STRING" id="1656094.BFC18_14000"/>
<dbReference type="PANTHER" id="PTHR45526">
    <property type="entry name" value="TRANSCRIPTIONAL REGULATORY PROTEIN DPIA"/>
    <property type="match status" value="1"/>
</dbReference>
<keyword evidence="5 9" id="KW-0805">Transcription regulation</keyword>
<dbReference type="GO" id="GO:0000156">
    <property type="term" value="F:phosphorelay response regulator activity"/>
    <property type="evidence" value="ECO:0007669"/>
    <property type="project" value="TreeGrafter"/>
</dbReference>
<dbReference type="Pfam" id="PF00072">
    <property type="entry name" value="Response_reg"/>
    <property type="match status" value="1"/>
</dbReference>
<keyword evidence="6 9" id="KW-0238">DNA-binding</keyword>
<reference evidence="12 13" key="1">
    <citation type="submission" date="2016-08" db="EMBL/GenBank/DDBJ databases">
        <authorList>
            <person name="Seilhamer J.J."/>
        </authorList>
    </citation>
    <scope>NUCLEOTIDE SEQUENCE [LARGE SCALE GENOMIC DNA]</scope>
    <source>
        <strain evidence="12 13">KCTC 42603</strain>
    </source>
</reference>
<dbReference type="SUPFAM" id="SSF52172">
    <property type="entry name" value="CheY-like"/>
    <property type="match status" value="1"/>
</dbReference>
<evidence type="ECO:0000256" key="9">
    <source>
        <dbReference type="PIRNR" id="PIRNR006171"/>
    </source>
</evidence>
<keyword evidence="4 9" id="KW-0902">Two-component regulatory system</keyword>
<dbReference type="GO" id="GO:0003677">
    <property type="term" value="F:DNA binding"/>
    <property type="evidence" value="ECO:0007669"/>
    <property type="project" value="UniProtKB-KW"/>
</dbReference>
<sequence length="225" mass="25440">MPYSCVIVEDQPEVAQFLAQQLIASGRYTIMGMANDTRTAKALLSAMQPDLLLMDVYLPDGNGLDILRDFRDQMQKCEVFLLTAAKEVQVLEQAMKLGVTDFLVKPILLPRLEQALKNFENRQQQLSHAPELTQSVVDQFFSRQHSHSVQRLPKGVDGLTLQKIQEVFKSDPKAALSAQQVGDKIGVSRSTARRYLEYLLETEDLIAEQIYGSVGRPERCYRLKP</sequence>
<evidence type="ECO:0000259" key="11">
    <source>
        <dbReference type="PROSITE" id="PS50110"/>
    </source>
</evidence>
<evidence type="ECO:0000256" key="10">
    <source>
        <dbReference type="PROSITE-ProRule" id="PRU00169"/>
    </source>
</evidence>
<dbReference type="AlphaFoldDB" id="A0A1E7Z9T3"/>
<dbReference type="InterPro" id="IPR011006">
    <property type="entry name" value="CheY-like_superfamily"/>
</dbReference>
<organism evidence="12 13">
    <name type="scientific">Alteromonas confluentis</name>
    <dbReference type="NCBI Taxonomy" id="1656094"/>
    <lineage>
        <taxon>Bacteria</taxon>
        <taxon>Pseudomonadati</taxon>
        <taxon>Pseudomonadota</taxon>
        <taxon>Gammaproteobacteria</taxon>
        <taxon>Alteromonadales</taxon>
        <taxon>Alteromonadaceae</taxon>
        <taxon>Alteromonas/Salinimonas group</taxon>
        <taxon>Alteromonas</taxon>
    </lineage>
</organism>
<keyword evidence="8 9" id="KW-0804">Transcription</keyword>
<dbReference type="Gene3D" id="3.40.50.2300">
    <property type="match status" value="1"/>
</dbReference>
<dbReference type="InterPro" id="IPR051271">
    <property type="entry name" value="2C-system_Tx_regulators"/>
</dbReference>
<proteinExistence type="predicted"/>
<feature type="modified residue" description="4-aspartylphosphate" evidence="10">
    <location>
        <position position="55"/>
    </location>
</feature>
<dbReference type="GO" id="GO:0005737">
    <property type="term" value="C:cytoplasm"/>
    <property type="evidence" value="ECO:0007669"/>
    <property type="project" value="UniProtKB-SubCell"/>
</dbReference>
<evidence type="ECO:0000256" key="3">
    <source>
        <dbReference type="ARBA" id="ARBA00022553"/>
    </source>
</evidence>
<accession>A0A1E7Z9T3</accession>
<evidence type="ECO:0000256" key="6">
    <source>
        <dbReference type="ARBA" id="ARBA00023125"/>
    </source>
</evidence>
<dbReference type="Pfam" id="PF20714">
    <property type="entry name" value="HTH_64"/>
    <property type="match status" value="1"/>
</dbReference>
<evidence type="ECO:0000256" key="4">
    <source>
        <dbReference type="ARBA" id="ARBA00023012"/>
    </source>
</evidence>
<evidence type="ECO:0000313" key="12">
    <source>
        <dbReference type="EMBL" id="OFC70288.1"/>
    </source>
</evidence>
<gene>
    <name evidence="12" type="ORF">BFC18_14000</name>
</gene>
<keyword evidence="7 9" id="KW-0010">Activator</keyword>
<protein>
    <recommendedName>
        <fullName evidence="9">Transcriptional regulatory protein</fullName>
    </recommendedName>
</protein>
<dbReference type="GO" id="GO:0003700">
    <property type="term" value="F:DNA-binding transcription factor activity"/>
    <property type="evidence" value="ECO:0007669"/>
    <property type="project" value="InterPro"/>
</dbReference>